<evidence type="ECO:0000313" key="1">
    <source>
        <dbReference type="EMBL" id="RKI93546.1"/>
    </source>
</evidence>
<comment type="caution">
    <text evidence="1">The sequence shown here is derived from an EMBL/GenBank/DDBJ whole genome shotgun (WGS) entry which is preliminary data.</text>
</comment>
<name>A0A3A9B255_9FIRM</name>
<gene>
    <name evidence="1" type="ORF">D7V94_02280</name>
</gene>
<proteinExistence type="predicted"/>
<dbReference type="EMBL" id="RAYQ01000002">
    <property type="protein sequence ID" value="RKI93546.1"/>
    <property type="molecule type" value="Genomic_DNA"/>
</dbReference>
<evidence type="ECO:0000313" key="2">
    <source>
        <dbReference type="Proteomes" id="UP000280696"/>
    </source>
</evidence>
<protein>
    <submittedName>
        <fullName evidence="1">Transcriptional regulator</fullName>
    </submittedName>
</protein>
<dbReference type="AlphaFoldDB" id="A0A3A9B255"/>
<reference evidence="1 2" key="1">
    <citation type="submission" date="2018-09" db="EMBL/GenBank/DDBJ databases">
        <title>Murine metabolic-syndrome-specific gut microbial biobank.</title>
        <authorList>
            <person name="Liu C."/>
        </authorList>
    </citation>
    <scope>NUCLEOTIDE SEQUENCE [LARGE SCALE GENOMIC DNA]</scope>
    <source>
        <strain evidence="1 2">0.1xD8-82</strain>
    </source>
</reference>
<dbReference type="Proteomes" id="UP000280696">
    <property type="component" value="Unassembled WGS sequence"/>
</dbReference>
<sequence>MYYLLSIALERKEDALHVKILEAAGLINAEVQPGIRGAVKLCSRKRDTINIELTDVAQNVHDMVTVDMPVGAFSVCEVRPACGITDENGAIGNEDSMTGFYMTERFKARLLWSAGGYVEYRFPNKLPKNRELQAISFGAEICSEAANYREDWKSEITLWINEVECGTFLSPGDFGARRGRYTLKTRAAGAARYGLLSCWSVRQDGCYIKEKRVGDVTAEEFLSLEY</sequence>
<accession>A0A3A9B255</accession>
<keyword evidence="2" id="KW-1185">Reference proteome</keyword>
<organism evidence="1 2">
    <name type="scientific">Parablautia intestinalis</name>
    <dbReference type="NCBI Taxonomy" id="2320100"/>
    <lineage>
        <taxon>Bacteria</taxon>
        <taxon>Bacillati</taxon>
        <taxon>Bacillota</taxon>
        <taxon>Clostridia</taxon>
        <taxon>Lachnospirales</taxon>
        <taxon>Lachnospiraceae</taxon>
        <taxon>Parablautia</taxon>
    </lineage>
</organism>